<dbReference type="STRING" id="927665.HMPREF1535_01012"/>
<feature type="domain" description="Secretin/TonB short N-terminal" evidence="12">
    <location>
        <begin position="55"/>
        <end position="106"/>
    </location>
</feature>
<comment type="similarity">
    <text evidence="10 11">Belongs to the TonB-dependent receptor family.</text>
</comment>
<gene>
    <name evidence="13" type="ORF">HMPREF1535_01012</name>
</gene>
<evidence type="ECO:0000256" key="4">
    <source>
        <dbReference type="ARBA" id="ARBA00022496"/>
    </source>
</evidence>
<dbReference type="Proteomes" id="UP000033047">
    <property type="component" value="Unassembled WGS sequence"/>
</dbReference>
<dbReference type="Pfam" id="PF13715">
    <property type="entry name" value="CarbopepD_reg_2"/>
    <property type="match status" value="1"/>
</dbReference>
<dbReference type="AlphaFoldDB" id="A0A0F5JK56"/>
<dbReference type="EMBL" id="AQHV01000006">
    <property type="protein sequence ID" value="KKB58191.1"/>
    <property type="molecule type" value="Genomic_DNA"/>
</dbReference>
<keyword evidence="4" id="KW-0406">Ion transport</keyword>
<dbReference type="GO" id="GO:0006826">
    <property type="term" value="P:iron ion transport"/>
    <property type="evidence" value="ECO:0007669"/>
    <property type="project" value="UniProtKB-KW"/>
</dbReference>
<evidence type="ECO:0000256" key="9">
    <source>
        <dbReference type="ARBA" id="ARBA00023237"/>
    </source>
</evidence>
<organism evidence="13 14">
    <name type="scientific">Parabacteroides goldsteinii DSM 19448 = WAL 12034</name>
    <dbReference type="NCBI Taxonomy" id="927665"/>
    <lineage>
        <taxon>Bacteria</taxon>
        <taxon>Pseudomonadati</taxon>
        <taxon>Bacteroidota</taxon>
        <taxon>Bacteroidia</taxon>
        <taxon>Bacteroidales</taxon>
        <taxon>Tannerellaceae</taxon>
        <taxon>Parabacteroides</taxon>
    </lineage>
</organism>
<dbReference type="InterPro" id="IPR037066">
    <property type="entry name" value="Plug_dom_sf"/>
</dbReference>
<dbReference type="HOGENOM" id="CLU_004317_0_2_10"/>
<dbReference type="FunFam" id="2.170.130.10:FF:000008">
    <property type="entry name" value="SusC/RagA family TonB-linked outer membrane protein"/>
    <property type="match status" value="1"/>
</dbReference>
<dbReference type="Gene3D" id="2.40.170.20">
    <property type="entry name" value="TonB-dependent receptor, beta-barrel domain"/>
    <property type="match status" value="1"/>
</dbReference>
<protein>
    <submittedName>
        <fullName evidence="13">SusC/RagA family TonB-linked outer membrane protein</fullName>
    </submittedName>
</protein>
<evidence type="ECO:0000313" key="13">
    <source>
        <dbReference type="EMBL" id="KKB58191.1"/>
    </source>
</evidence>
<comment type="caution">
    <text evidence="13">The sequence shown here is derived from an EMBL/GenBank/DDBJ whole genome shotgun (WGS) entry which is preliminary data.</text>
</comment>
<keyword evidence="7 11" id="KW-0798">TonB box</keyword>
<evidence type="ECO:0000256" key="8">
    <source>
        <dbReference type="ARBA" id="ARBA00023136"/>
    </source>
</evidence>
<evidence type="ECO:0000256" key="3">
    <source>
        <dbReference type="ARBA" id="ARBA00022452"/>
    </source>
</evidence>
<dbReference type="InterPro" id="IPR008969">
    <property type="entry name" value="CarboxyPept-like_regulatory"/>
</dbReference>
<evidence type="ECO:0000259" key="12">
    <source>
        <dbReference type="SMART" id="SM00965"/>
    </source>
</evidence>
<dbReference type="InterPro" id="IPR039426">
    <property type="entry name" value="TonB-dep_rcpt-like"/>
</dbReference>
<sequence length="1135" mass="125682">MKKSIRFSQCLFFLFMGIKICFASEMYSQRTFFTIESNNQTIKEVISKIEKESEYIFFYMDKSIDLNRKVSVKAQKENVEKILEQIFTGTNVRYYISDRQIILSKEKLTSFPENPQQEKRTISGIVQDAMGPIAGANIIVKGTTNGNITDMDGKFTIDNVSANATIVVSFIGYISQEISVGNQAIINVILKEDSESLGEVVVVGYGVMKKKDLTGAVSQVGSNALKDLKVSHPTEAMAGKLAGVQVQQVGGQPGQAATIRVRGSGSITASSAPLYVVDGYPLGEQNLNAINPNDIESIEVLKDASAAAIYGSRAANGVVLVTTKSGKTGKISVNLDIYAGFQNVTKKLDLMNAQEFVEFSREAFNNNYLDKVSGASVNDPVSSRPSGNRYRYPAFYDDANYVASLGKGTDWQDEIFRTSPVQNYQLTVTGGDERTKYMFSAGYFNQQGVIVNSDYERFSARAKIDSELNQWLKIGVNLAPTYMNANRTTQGHWASDGVINAALATAPVTPVYNEDGTWASQSMYAVASDGLTGVPNALACTYIHNYDTDLRLFSNGYIELSPLKNLKIKSTIGADIREYRNEYFRPSTIPNNGNVAPLPSTERKATEKSAETVNWLNENTVTYFNTWNKHEIDAVAGFTAQKNIYRYTEASGSDFPNDKIQTINNATVKSSKSERKTWTLLSYLARVNYRYNNKYYLTASVRADGSSRFGKNNRYGYFPSGSVAWRLSQEDFLKNIKWLSDMKIRASYGITGNNNIGDYASIGIMENANYVLGTGTGNIVNGAAQKSFSNADLTWEKTRQTDLGLEVSVLDSRLSLSLDLYYRKTTDLLMNVDIPTITGFSNAMQNIGKMRNKGLEITVTGIPFKKEQFTWEATGNISVNRNKVLALGPTGDPIFSDGGAGTTHITMIGEPIGSFYGYKMTGIFKTKEELDNYPHFADTQVGDVMFEDVNGDKVIDADDRTIIGNNMPDFTWGMTHTFILKNFDASFSLQGVVGNDVLHLGRRFYTQGEGNQNQLREMLGRWQSEENPGTGWIPRANSQPTGQNNAISSRWVESGSFLRVNNLTIGYTLPDVISKKCGMQRARIYVSTQNLLTISNYSGYNPETSFKEDNVTASGTDYGMYPLYRTCTFGINVTF</sequence>
<dbReference type="Gene3D" id="2.60.40.1120">
    <property type="entry name" value="Carboxypeptidase-like, regulatory domain"/>
    <property type="match status" value="1"/>
</dbReference>
<evidence type="ECO:0000256" key="11">
    <source>
        <dbReference type="RuleBase" id="RU003357"/>
    </source>
</evidence>
<keyword evidence="3 10" id="KW-1134">Transmembrane beta strand</keyword>
<dbReference type="PATRIC" id="fig|927665.4.peg.1034"/>
<dbReference type="PROSITE" id="PS52016">
    <property type="entry name" value="TONB_DEPENDENT_REC_3"/>
    <property type="match status" value="1"/>
</dbReference>
<dbReference type="NCBIfam" id="TIGR04056">
    <property type="entry name" value="OMP_RagA_SusC"/>
    <property type="match status" value="1"/>
</dbReference>
<dbReference type="GO" id="GO:0009279">
    <property type="term" value="C:cell outer membrane"/>
    <property type="evidence" value="ECO:0007669"/>
    <property type="project" value="UniProtKB-SubCell"/>
</dbReference>
<evidence type="ECO:0000256" key="6">
    <source>
        <dbReference type="ARBA" id="ARBA00023004"/>
    </source>
</evidence>
<dbReference type="InterPro" id="IPR012910">
    <property type="entry name" value="Plug_dom"/>
</dbReference>
<keyword evidence="4" id="KW-0410">Iron transport</keyword>
<dbReference type="InterPro" id="IPR036942">
    <property type="entry name" value="Beta-barrel_TonB_sf"/>
</dbReference>
<dbReference type="InterPro" id="IPR023996">
    <property type="entry name" value="TonB-dep_OMP_SusC/RagA"/>
</dbReference>
<proteinExistence type="inferred from homology"/>
<dbReference type="NCBIfam" id="TIGR04057">
    <property type="entry name" value="SusC_RagA_signa"/>
    <property type="match status" value="1"/>
</dbReference>
<keyword evidence="6" id="KW-0408">Iron</keyword>
<keyword evidence="8 10" id="KW-0472">Membrane</keyword>
<evidence type="ECO:0000256" key="7">
    <source>
        <dbReference type="ARBA" id="ARBA00023077"/>
    </source>
</evidence>
<evidence type="ECO:0000313" key="14">
    <source>
        <dbReference type="Proteomes" id="UP000033047"/>
    </source>
</evidence>
<dbReference type="InterPro" id="IPR023997">
    <property type="entry name" value="TonB-dep_OMP_SusC/RagA_CS"/>
</dbReference>
<dbReference type="InterPro" id="IPR011662">
    <property type="entry name" value="Secretin/TonB_short_N"/>
</dbReference>
<reference evidence="13 14" key="1">
    <citation type="submission" date="2013-04" db="EMBL/GenBank/DDBJ databases">
        <title>The Genome Sequence of Parabacteroides goldsteinii DSM 19448.</title>
        <authorList>
            <consortium name="The Broad Institute Genomics Platform"/>
            <person name="Earl A."/>
            <person name="Ward D."/>
            <person name="Feldgarden M."/>
            <person name="Gevers D."/>
            <person name="Martens E."/>
            <person name="Sakamoto M."/>
            <person name="Benno Y."/>
            <person name="Song Y."/>
            <person name="Liu C."/>
            <person name="Lee J."/>
            <person name="Bolanos M."/>
            <person name="Vaisanen M.L."/>
            <person name="Finegold S.M."/>
            <person name="Walker B."/>
            <person name="Young S."/>
            <person name="Zeng Q."/>
            <person name="Gargeya S."/>
            <person name="Fitzgerald M."/>
            <person name="Haas B."/>
            <person name="Abouelleil A."/>
            <person name="Allen A.W."/>
            <person name="Alvarado L."/>
            <person name="Arachchi H.M."/>
            <person name="Berlin A.M."/>
            <person name="Chapman S.B."/>
            <person name="Gainer-Dewar J."/>
            <person name="Goldberg J."/>
            <person name="Griggs A."/>
            <person name="Gujja S."/>
            <person name="Hansen M."/>
            <person name="Howarth C."/>
            <person name="Imamovic A."/>
            <person name="Ireland A."/>
            <person name="Larimer J."/>
            <person name="McCowan C."/>
            <person name="Murphy C."/>
            <person name="Pearson M."/>
            <person name="Poon T.W."/>
            <person name="Priest M."/>
            <person name="Roberts A."/>
            <person name="Saif S."/>
            <person name="Shea T."/>
            <person name="Sisk P."/>
            <person name="Sykes S."/>
            <person name="Wortman J."/>
            <person name="Nusbaum C."/>
            <person name="Birren B."/>
        </authorList>
    </citation>
    <scope>NUCLEOTIDE SEQUENCE [LARGE SCALE GENOMIC DNA]</scope>
    <source>
        <strain evidence="13 14">DSM 19448</strain>
    </source>
</reference>
<accession>A0A0F5JK56</accession>
<evidence type="ECO:0000256" key="5">
    <source>
        <dbReference type="ARBA" id="ARBA00022692"/>
    </source>
</evidence>
<evidence type="ECO:0000256" key="2">
    <source>
        <dbReference type="ARBA" id="ARBA00022448"/>
    </source>
</evidence>
<dbReference type="Pfam" id="PF07715">
    <property type="entry name" value="Plug"/>
    <property type="match status" value="1"/>
</dbReference>
<dbReference type="SUPFAM" id="SSF49464">
    <property type="entry name" value="Carboxypeptidase regulatory domain-like"/>
    <property type="match status" value="1"/>
</dbReference>
<name>A0A0F5JK56_9BACT</name>
<keyword evidence="2 10" id="KW-0813">Transport</keyword>
<evidence type="ECO:0000256" key="1">
    <source>
        <dbReference type="ARBA" id="ARBA00004571"/>
    </source>
</evidence>
<keyword evidence="9 10" id="KW-0998">Cell outer membrane</keyword>
<dbReference type="Pfam" id="PF07660">
    <property type="entry name" value="STN"/>
    <property type="match status" value="1"/>
</dbReference>
<dbReference type="SUPFAM" id="SSF56935">
    <property type="entry name" value="Porins"/>
    <property type="match status" value="1"/>
</dbReference>
<comment type="subcellular location">
    <subcellularLocation>
        <location evidence="1 10">Cell outer membrane</location>
        <topology evidence="1 10">Multi-pass membrane protein</topology>
    </subcellularLocation>
</comment>
<dbReference type="RefSeq" id="WP_087880767.1">
    <property type="nucleotide sequence ID" value="NZ_KQ033912.1"/>
</dbReference>
<dbReference type="Pfam" id="PF00593">
    <property type="entry name" value="TonB_dep_Rec_b-barrel"/>
    <property type="match status" value="1"/>
</dbReference>
<keyword evidence="5 10" id="KW-0812">Transmembrane</keyword>
<dbReference type="SMART" id="SM00965">
    <property type="entry name" value="STN"/>
    <property type="match status" value="1"/>
</dbReference>
<dbReference type="InterPro" id="IPR000531">
    <property type="entry name" value="Beta-barrel_TonB"/>
</dbReference>
<dbReference type="Gene3D" id="2.170.130.10">
    <property type="entry name" value="TonB-dependent receptor, plug domain"/>
    <property type="match status" value="1"/>
</dbReference>
<evidence type="ECO:0000256" key="10">
    <source>
        <dbReference type="PROSITE-ProRule" id="PRU01360"/>
    </source>
</evidence>